<evidence type="ECO:0000313" key="1">
    <source>
        <dbReference type="EMBL" id="PSK96140.1"/>
    </source>
</evidence>
<proteinExistence type="predicted"/>
<reference evidence="1 2" key="1">
    <citation type="submission" date="2018-03" db="EMBL/GenBank/DDBJ databases">
        <title>Genomic Encyclopedia of Archaeal and Bacterial Type Strains, Phase II (KMG-II): from individual species to whole genera.</title>
        <authorList>
            <person name="Goeker M."/>
        </authorList>
    </citation>
    <scope>NUCLEOTIDE SEQUENCE [LARGE SCALE GENOMIC DNA]</scope>
    <source>
        <strain evidence="1 2">DSM 45312</strain>
    </source>
</reference>
<keyword evidence="2" id="KW-1185">Reference proteome</keyword>
<name>A0A2P8DFZ8_9ACTN</name>
<comment type="caution">
    <text evidence="1">The sequence shown here is derived from an EMBL/GenBank/DDBJ whole genome shotgun (WGS) entry which is preliminary data.</text>
</comment>
<gene>
    <name evidence="1" type="ORF">CLV63_11222</name>
</gene>
<dbReference type="EMBL" id="PYGA01000012">
    <property type="protein sequence ID" value="PSK96140.1"/>
    <property type="molecule type" value="Genomic_DNA"/>
</dbReference>
<dbReference type="OrthoDB" id="3360929at2"/>
<organism evidence="1 2">
    <name type="scientific">Murinocardiopsis flavida</name>
    <dbReference type="NCBI Taxonomy" id="645275"/>
    <lineage>
        <taxon>Bacteria</taxon>
        <taxon>Bacillati</taxon>
        <taxon>Actinomycetota</taxon>
        <taxon>Actinomycetes</taxon>
        <taxon>Streptosporangiales</taxon>
        <taxon>Nocardiopsidaceae</taxon>
        <taxon>Murinocardiopsis</taxon>
    </lineage>
</organism>
<accession>A0A2P8DFZ8</accession>
<dbReference type="AlphaFoldDB" id="A0A2P8DFZ8"/>
<sequence>MYARDVPRLRAHMSTWARDPGRDGAAAWLSTVFAMEDEDGTARTPDEVVRAGPWLARILAAQFPAAHLFHVAPDMLELARTAGARLPDYTVHPHDLPAEVGFMALGAPMHTRCAREESEPVRLLTWGPCEGGTMLTVWVEPPDWLTPEFIPRPGASPLPRSRQARRVRPRHGLLLSTTIRYLSPRAQALAFDEGSEVQRSVLAMWLLMGQTLSVSERQAPDRATRRAVAREDPALGTDVSYIYLRRRRTVRDSTDSDAPGRNYRHQWWVQGHWRNQWYARRDEHRPIWISPHLAGPEDAPLLGTERVNLWRR</sequence>
<dbReference type="Proteomes" id="UP000240542">
    <property type="component" value="Unassembled WGS sequence"/>
</dbReference>
<protein>
    <submittedName>
        <fullName evidence="1">Uncharacterized protein</fullName>
    </submittedName>
</protein>
<dbReference type="RefSeq" id="WP_106584082.1">
    <property type="nucleotide sequence ID" value="NZ_PYGA01000012.1"/>
</dbReference>
<evidence type="ECO:0000313" key="2">
    <source>
        <dbReference type="Proteomes" id="UP000240542"/>
    </source>
</evidence>